<keyword evidence="2" id="KW-1185">Reference proteome</keyword>
<proteinExistence type="predicted"/>
<gene>
    <name evidence="1" type="ORF">SACC_26340</name>
</gene>
<sequence>MEYLIRETSPNRIYYYIIRNNSSSRVFKAAVSLNEIYDIILKNVNVEYKRAKKTIRTENERLFKIMIIYGGVRQTIRKVYATRINELGKIIIGMDEFSLQFWYTEFLSRYSRRNNIIDTFRVSKSFRDLYE</sequence>
<organism evidence="1 2">
    <name type="scientific">Saccharolobus caldissimus</name>
    <dbReference type="NCBI Taxonomy" id="1702097"/>
    <lineage>
        <taxon>Archaea</taxon>
        <taxon>Thermoproteota</taxon>
        <taxon>Thermoprotei</taxon>
        <taxon>Sulfolobales</taxon>
        <taxon>Sulfolobaceae</taxon>
        <taxon>Saccharolobus</taxon>
    </lineage>
</organism>
<dbReference type="GeneID" id="68867352"/>
<dbReference type="RefSeq" id="WP_229570011.1">
    <property type="nucleotide sequence ID" value="NZ_AP025226.1"/>
</dbReference>
<accession>A0AAQ4CUY6</accession>
<evidence type="ECO:0000313" key="2">
    <source>
        <dbReference type="Proteomes" id="UP001319921"/>
    </source>
</evidence>
<reference evidence="1 2" key="1">
    <citation type="journal article" date="2022" name="Microbiol. Resour. Announc.">
        <title>Complete Genome Sequence of the Hyperthermophilic and Acidophilic Archaeon Saccharolobus caldissimus Strain HS-3T.</title>
        <authorList>
            <person name="Sakai H.D."/>
            <person name="Kurosawa N."/>
        </authorList>
    </citation>
    <scope>NUCLEOTIDE SEQUENCE [LARGE SCALE GENOMIC DNA]</scope>
    <source>
        <strain evidence="1 2">JCM32116</strain>
    </source>
</reference>
<dbReference type="Proteomes" id="UP001319921">
    <property type="component" value="Chromosome"/>
</dbReference>
<dbReference type="AlphaFoldDB" id="A0AAQ4CUY6"/>
<protein>
    <submittedName>
        <fullName evidence="1">Uncharacterized protein</fullName>
    </submittedName>
</protein>
<name>A0AAQ4CUY6_9CREN</name>
<dbReference type="KEGG" id="scas:SACC_26340"/>
<dbReference type="EMBL" id="AP025226">
    <property type="protein sequence ID" value="BDB99617.1"/>
    <property type="molecule type" value="Genomic_DNA"/>
</dbReference>
<evidence type="ECO:0000313" key="1">
    <source>
        <dbReference type="EMBL" id="BDB99617.1"/>
    </source>
</evidence>